<dbReference type="Pfam" id="PF13148">
    <property type="entry name" value="DUF3987"/>
    <property type="match status" value="1"/>
</dbReference>
<dbReference type="InterPro" id="IPR025048">
    <property type="entry name" value="DUF3987"/>
</dbReference>
<dbReference type="EMBL" id="LAZR01000391">
    <property type="protein sequence ID" value="KKN71069.1"/>
    <property type="molecule type" value="Genomic_DNA"/>
</dbReference>
<name>A0A0F9SW00_9ZZZZ</name>
<dbReference type="Pfam" id="PF09250">
    <property type="entry name" value="Prim-Pol"/>
    <property type="match status" value="1"/>
</dbReference>
<comment type="caution">
    <text evidence="2">The sequence shown here is derived from an EMBL/GenBank/DDBJ whole genome shotgun (WGS) entry which is preliminary data.</text>
</comment>
<feature type="domain" description="DNA primase/polymerase bifunctional N-terminal" evidence="1">
    <location>
        <begin position="10"/>
        <end position="185"/>
    </location>
</feature>
<protein>
    <recommendedName>
        <fullName evidence="1">DNA primase/polymerase bifunctional N-terminal domain-containing protein</fullName>
    </recommendedName>
</protein>
<accession>A0A0F9SW00</accession>
<dbReference type="SUPFAM" id="SSF56747">
    <property type="entry name" value="Prim-pol domain"/>
    <property type="match status" value="1"/>
</dbReference>
<evidence type="ECO:0000313" key="2">
    <source>
        <dbReference type="EMBL" id="KKN71069.1"/>
    </source>
</evidence>
<sequence>MTTKDALIAAAHLAHQYGISVLPPAQDGTKRPDSKSWKQYQKRQSTQDEIDAWYGDGRTGVGWVTGYVSGGLECIDFDDRTVYREFKSLAEKCGLGELVVKIENGYLEYSPNGAHWMYRCGEISGNTKLAQRADGKSLIETRGEGGFIIVAPTYGSVNKGGKYELVSGSIQTIAKIQPSERRELFNLASFFDEKKRTEKVVSVSVRDDRPGDDYNDRATWGEILEPHGWRLLFSQKGAGYWRRPGKTNGSHSATTCHDGTDYLYVFSTSTNFESERAYSKFSAYGILNHAGDFEAAAKDLQLLGYGGKAPQSDLTVDISALLDNLTAKKPTIGTFPEHLLKVTGAVGEFADWINETSPKPQPILALGAALAAMSTICGRKAQTGTGLRSNMYILSVAESGGGKERAREAIRRLYAEVGAIDYAAVDALASSSAIETRLSSSPSSLFLLDEFGILLQSINSRRADNHIASIKSVLLRLYGATSGLYMGKAHADAKNDVGIEQPNLSIYGTTTPRLFLESINDDSIHEGLFSRLLVFNSEDPDPEYREIPYAASMELPPAVISVFVGWLKRPINVDPEAGDIEAATKPSPLIVPDSLPALKIFKDAETKMRAIRKRLRAAGKEAAAYTRVVTNARKLALVRACGESVEAPEITRDCAAWACELSEYITTFLFQAAIDHGASSETETVVKAVRRAVKNRGGMATQSEITRSTQRYPKRQRDEAIFTLVESGQLVTSKSKKGGTKFLLVES</sequence>
<dbReference type="InterPro" id="IPR015330">
    <property type="entry name" value="DNA_primase/pol_bifunc_N"/>
</dbReference>
<proteinExistence type="predicted"/>
<organism evidence="2">
    <name type="scientific">marine sediment metagenome</name>
    <dbReference type="NCBI Taxonomy" id="412755"/>
    <lineage>
        <taxon>unclassified sequences</taxon>
        <taxon>metagenomes</taxon>
        <taxon>ecological metagenomes</taxon>
    </lineage>
</organism>
<dbReference type="AlphaFoldDB" id="A0A0F9SW00"/>
<gene>
    <name evidence="2" type="ORF">LCGC14_0424860</name>
</gene>
<reference evidence="2" key="1">
    <citation type="journal article" date="2015" name="Nature">
        <title>Complex archaea that bridge the gap between prokaryotes and eukaryotes.</title>
        <authorList>
            <person name="Spang A."/>
            <person name="Saw J.H."/>
            <person name="Jorgensen S.L."/>
            <person name="Zaremba-Niedzwiedzka K."/>
            <person name="Martijn J."/>
            <person name="Lind A.E."/>
            <person name="van Eijk R."/>
            <person name="Schleper C."/>
            <person name="Guy L."/>
            <person name="Ettema T.J."/>
        </authorList>
    </citation>
    <scope>NUCLEOTIDE SEQUENCE</scope>
</reference>
<dbReference type="SMART" id="SM00943">
    <property type="entry name" value="Prim-Pol"/>
    <property type="match status" value="1"/>
</dbReference>
<evidence type="ECO:0000259" key="1">
    <source>
        <dbReference type="SMART" id="SM00943"/>
    </source>
</evidence>
<dbReference type="Gene3D" id="3.30.720.160">
    <property type="entry name" value="Bifunctional DNA primase/polymerase, N-terminal"/>
    <property type="match status" value="1"/>
</dbReference>